<comment type="caution">
    <text evidence="2">The sequence shown here is derived from an EMBL/GenBank/DDBJ whole genome shotgun (WGS) entry which is preliminary data.</text>
</comment>
<sequence>MKTVVKPGKYKHYKGHLCKVIGEATQTETEEPLIVYWHIDQESGKNRLWARPKKMFLENIEVNGKRILRFKYLGEKT</sequence>
<protein>
    <recommendedName>
        <fullName evidence="1">DUF1653 domain-containing protein</fullName>
    </recommendedName>
</protein>
<evidence type="ECO:0000313" key="3">
    <source>
        <dbReference type="Proteomes" id="UP000177328"/>
    </source>
</evidence>
<organism evidence="2 3">
    <name type="scientific">Candidatus Daviesbacteria bacterium RIFCSPHIGHO2_02_FULL_43_12</name>
    <dbReference type="NCBI Taxonomy" id="1797776"/>
    <lineage>
        <taxon>Bacteria</taxon>
        <taxon>Candidatus Daviesiibacteriota</taxon>
    </lineage>
</organism>
<reference evidence="2 3" key="1">
    <citation type="journal article" date="2016" name="Nat. Commun.">
        <title>Thousands of microbial genomes shed light on interconnected biogeochemical processes in an aquifer system.</title>
        <authorList>
            <person name="Anantharaman K."/>
            <person name="Brown C.T."/>
            <person name="Hug L.A."/>
            <person name="Sharon I."/>
            <person name="Castelle C.J."/>
            <person name="Probst A.J."/>
            <person name="Thomas B.C."/>
            <person name="Singh A."/>
            <person name="Wilkins M.J."/>
            <person name="Karaoz U."/>
            <person name="Brodie E.L."/>
            <person name="Williams K.H."/>
            <person name="Hubbard S.S."/>
            <person name="Banfield J.F."/>
        </authorList>
    </citation>
    <scope>NUCLEOTIDE SEQUENCE [LARGE SCALE GENOMIC DNA]</scope>
</reference>
<accession>A0A1F5KGJ0</accession>
<dbReference type="Pfam" id="PF07866">
    <property type="entry name" value="DUF1653"/>
    <property type="match status" value="1"/>
</dbReference>
<evidence type="ECO:0000313" key="2">
    <source>
        <dbReference type="EMBL" id="OGE39969.1"/>
    </source>
</evidence>
<dbReference type="InterPro" id="IPR023387">
    <property type="entry name" value="DUF1653-like_dom"/>
</dbReference>
<name>A0A1F5KGJ0_9BACT</name>
<gene>
    <name evidence="2" type="ORF">A3D25_04160</name>
</gene>
<proteinExistence type="predicted"/>
<dbReference type="Proteomes" id="UP000177328">
    <property type="component" value="Unassembled WGS sequence"/>
</dbReference>
<dbReference type="InterPro" id="IPR037135">
    <property type="entry name" value="DUF1653-like_dom_sf"/>
</dbReference>
<dbReference type="Gene3D" id="2.30.30.320">
    <property type="entry name" value="DUF1653-like domain"/>
    <property type="match status" value="1"/>
</dbReference>
<evidence type="ECO:0000259" key="1">
    <source>
        <dbReference type="Pfam" id="PF07866"/>
    </source>
</evidence>
<dbReference type="EMBL" id="MFDD01000014">
    <property type="protein sequence ID" value="OGE39969.1"/>
    <property type="molecule type" value="Genomic_DNA"/>
</dbReference>
<feature type="domain" description="DUF1653" evidence="1">
    <location>
        <begin position="8"/>
        <end position="72"/>
    </location>
</feature>
<dbReference type="AlphaFoldDB" id="A0A1F5KGJ0"/>